<evidence type="ECO:0000313" key="6">
    <source>
        <dbReference type="Proteomes" id="UP000295709"/>
    </source>
</evidence>
<evidence type="ECO:0000313" key="5">
    <source>
        <dbReference type="Proteomes" id="UP000269375"/>
    </source>
</evidence>
<dbReference type="SUPFAM" id="SSF47413">
    <property type="entry name" value="lambda repressor-like DNA-binding domains"/>
    <property type="match status" value="1"/>
</dbReference>
<dbReference type="Proteomes" id="UP000295709">
    <property type="component" value="Unassembled WGS sequence"/>
</dbReference>
<dbReference type="SMART" id="SM00530">
    <property type="entry name" value="HTH_XRE"/>
    <property type="match status" value="1"/>
</dbReference>
<dbReference type="Pfam" id="PF06114">
    <property type="entry name" value="Peptidase_M78"/>
    <property type="match status" value="1"/>
</dbReference>
<organism evidence="3 5">
    <name type="scientific">Chryseobacterium daecheongense</name>
    <dbReference type="NCBI Taxonomy" id="192389"/>
    <lineage>
        <taxon>Bacteria</taxon>
        <taxon>Pseudomonadati</taxon>
        <taxon>Bacteroidota</taxon>
        <taxon>Flavobacteriia</taxon>
        <taxon>Flavobacteriales</taxon>
        <taxon>Weeksellaceae</taxon>
        <taxon>Chryseobacterium group</taxon>
        <taxon>Chryseobacterium</taxon>
    </lineage>
</organism>
<dbReference type="InterPro" id="IPR010982">
    <property type="entry name" value="Lambda_DNA-bd_dom_sf"/>
</dbReference>
<feature type="domain" description="HTH cro/C1-type" evidence="2">
    <location>
        <begin position="11"/>
        <end position="65"/>
    </location>
</feature>
<dbReference type="OrthoDB" id="9794834at2"/>
<dbReference type="CDD" id="cd00093">
    <property type="entry name" value="HTH_XRE"/>
    <property type="match status" value="1"/>
</dbReference>
<dbReference type="GO" id="GO:0003677">
    <property type="term" value="F:DNA binding"/>
    <property type="evidence" value="ECO:0007669"/>
    <property type="project" value="InterPro"/>
</dbReference>
<dbReference type="InterPro" id="IPR010359">
    <property type="entry name" value="IrrE_HExxH"/>
</dbReference>
<dbReference type="InterPro" id="IPR001387">
    <property type="entry name" value="Cro/C1-type_HTH"/>
</dbReference>
<evidence type="ECO:0000313" key="4">
    <source>
        <dbReference type="EMBL" id="TDX95564.1"/>
    </source>
</evidence>
<dbReference type="Gene3D" id="1.10.10.2910">
    <property type="match status" value="1"/>
</dbReference>
<reference evidence="4 6" key="2">
    <citation type="submission" date="2019-03" db="EMBL/GenBank/DDBJ databases">
        <title>Genomic Encyclopedia of Archaeal and Bacterial Type Strains, Phase II (KMG-II): from individual species to whole genera.</title>
        <authorList>
            <person name="Goeker M."/>
        </authorList>
    </citation>
    <scope>NUCLEOTIDE SEQUENCE [LARGE SCALE GENOMIC DNA]</scope>
    <source>
        <strain evidence="4 6">DSM 15235</strain>
    </source>
</reference>
<proteinExistence type="inferred from homology"/>
<dbReference type="PANTHER" id="PTHR43236">
    <property type="entry name" value="ANTITOXIN HIGA1"/>
    <property type="match status" value="1"/>
</dbReference>
<dbReference type="Proteomes" id="UP000269375">
    <property type="component" value="Unassembled WGS sequence"/>
</dbReference>
<dbReference type="RefSeq" id="WP_123261244.1">
    <property type="nucleotide sequence ID" value="NZ_RJTX01000001.1"/>
</dbReference>
<name>A0A3N0W431_9FLAO</name>
<dbReference type="EMBL" id="RJTX01000001">
    <property type="protein sequence ID" value="ROH99530.1"/>
    <property type="molecule type" value="Genomic_DNA"/>
</dbReference>
<evidence type="ECO:0000313" key="3">
    <source>
        <dbReference type="EMBL" id="ROH99530.1"/>
    </source>
</evidence>
<gene>
    <name evidence="4" type="ORF">BCF50_1345</name>
    <name evidence="3" type="ORF">EGI05_01155</name>
</gene>
<dbReference type="Gene3D" id="1.10.260.40">
    <property type="entry name" value="lambda repressor-like DNA-binding domains"/>
    <property type="match status" value="1"/>
</dbReference>
<sequence length="378" mass="44459">MFDLHLLAKKLNSCRSRLEYSVYEVSENTGIDIDRILNFENGSLEPKGDEILILADFFKEDYRYFISNQQSSASENTDSLYRQFGGEFSKEDRRSIQEFLFLCECEADIWELLEKKNKKYDLPIRINNNFIEEAEVIAIQIRKFIGYKDHELLQNIFDDFRKLGIHIFRRELNNSNLSGIFIQHPIAGKCILVNYSEDLYRQNFTLAHEVAHSIFDTNSEYNVSFTRENQDSKEIRANRFAAAFLMPQSVLKSLKIVSWTDDHLIKVAEQLRVNVISLLYRLKSLNILNHKQVEDKRNLKVPTYLKEDPELKNLSERIASSKLKVLKRGLSTSYVRECYEAYSKSFISQSRLAEMFLIQEEELKDLLALFNLKLIYEF</sequence>
<dbReference type="PROSITE" id="PS50943">
    <property type="entry name" value="HTH_CROC1"/>
    <property type="match status" value="1"/>
</dbReference>
<dbReference type="EMBL" id="SOQW01000001">
    <property type="protein sequence ID" value="TDX95564.1"/>
    <property type="molecule type" value="Genomic_DNA"/>
</dbReference>
<dbReference type="AlphaFoldDB" id="A0A3N0W431"/>
<keyword evidence="6" id="KW-1185">Reference proteome</keyword>
<reference evidence="3" key="1">
    <citation type="submission" date="2018-11" db="EMBL/GenBank/DDBJ databases">
        <title>Proposal to divide the Flavobacteriaceae and reorganize its genera based on Amino Acid Identity values calculated from whole genome sequences.</title>
        <authorList>
            <person name="Nicholson A.C."/>
            <person name="Gulvik C.A."/>
            <person name="Whitney A.M."/>
            <person name="Humrighouse B.W."/>
            <person name="Bell M."/>
            <person name="Holmes B."/>
            <person name="Steigerwalt A."/>
            <person name="Villarma A."/>
            <person name="Sheth M."/>
            <person name="Batra D."/>
            <person name="Pryor J."/>
            <person name="Bernardet J.-F."/>
            <person name="Hugo C."/>
            <person name="Kampfer P."/>
            <person name="Newman J."/>
            <person name="Mcquiston J.R."/>
        </authorList>
    </citation>
    <scope>NUCLEOTIDE SEQUENCE</scope>
    <source>
        <strain evidence="3">DSM 15235</strain>
    </source>
</reference>
<accession>A0A3N0W431</accession>
<protein>
    <submittedName>
        <fullName evidence="3">ImmA/IrrE family metallo-endopeptidase</fullName>
    </submittedName>
    <submittedName>
        <fullName evidence="4">Zn-dependent peptidase ImmA (M78 family)</fullName>
    </submittedName>
</protein>
<comment type="caution">
    <text evidence="3">The sequence shown here is derived from an EMBL/GenBank/DDBJ whole genome shotgun (WGS) entry which is preliminary data.</text>
</comment>
<dbReference type="InterPro" id="IPR052345">
    <property type="entry name" value="Rad_response_metalloprotease"/>
</dbReference>
<evidence type="ECO:0000259" key="2">
    <source>
        <dbReference type="PROSITE" id="PS50943"/>
    </source>
</evidence>
<comment type="similarity">
    <text evidence="1">Belongs to the short-chain fatty acyl-CoA assimilation regulator (ScfR) family.</text>
</comment>
<evidence type="ECO:0000256" key="1">
    <source>
        <dbReference type="ARBA" id="ARBA00007227"/>
    </source>
</evidence>
<dbReference type="PANTHER" id="PTHR43236:SF1">
    <property type="entry name" value="BLL7220 PROTEIN"/>
    <property type="match status" value="1"/>
</dbReference>